<evidence type="ECO:0000313" key="1">
    <source>
        <dbReference type="EMBL" id="GAA4496249.1"/>
    </source>
</evidence>
<evidence type="ECO:0000313" key="2">
    <source>
        <dbReference type="Proteomes" id="UP001501243"/>
    </source>
</evidence>
<sequence length="90" mass="10209">MADGQASGAFYFGLNFLGLGRRGAEQRQPQQEHRDFFHAEEWEKKSGKWEYYALVRSKGGLGKGRPEGNNGLCKRLHFFASTTLRRCGRG</sequence>
<dbReference type="EMBL" id="BAABGQ010000005">
    <property type="protein sequence ID" value="GAA4496249.1"/>
    <property type="molecule type" value="Genomic_DNA"/>
</dbReference>
<protein>
    <submittedName>
        <fullName evidence="1">Uncharacterized protein</fullName>
    </submittedName>
</protein>
<proteinExistence type="predicted"/>
<dbReference type="Proteomes" id="UP001501243">
    <property type="component" value="Unassembled WGS sequence"/>
</dbReference>
<keyword evidence="2" id="KW-1185">Reference proteome</keyword>
<reference evidence="2" key="1">
    <citation type="journal article" date="2019" name="Int. J. Syst. Evol. Microbiol.">
        <title>The Global Catalogue of Microorganisms (GCM) 10K type strain sequencing project: providing services to taxonomists for standard genome sequencing and annotation.</title>
        <authorList>
            <consortium name="The Broad Institute Genomics Platform"/>
            <consortium name="The Broad Institute Genome Sequencing Center for Infectious Disease"/>
            <person name="Wu L."/>
            <person name="Ma J."/>
        </authorList>
    </citation>
    <scope>NUCLEOTIDE SEQUENCE [LARGE SCALE GENOMIC DNA]</scope>
    <source>
        <strain evidence="2">JCM 17841</strain>
    </source>
</reference>
<organism evidence="1 2">
    <name type="scientific">Hymenobacter ginsengisoli</name>
    <dbReference type="NCBI Taxonomy" id="1051626"/>
    <lineage>
        <taxon>Bacteria</taxon>
        <taxon>Pseudomonadati</taxon>
        <taxon>Bacteroidota</taxon>
        <taxon>Cytophagia</taxon>
        <taxon>Cytophagales</taxon>
        <taxon>Hymenobacteraceae</taxon>
        <taxon>Hymenobacter</taxon>
    </lineage>
</organism>
<name>A0ABP8Q4S3_9BACT</name>
<comment type="caution">
    <text evidence="1">The sequence shown here is derived from an EMBL/GenBank/DDBJ whole genome shotgun (WGS) entry which is preliminary data.</text>
</comment>
<gene>
    <name evidence="1" type="ORF">GCM10023172_09210</name>
</gene>
<accession>A0ABP8Q4S3</accession>